<dbReference type="EMBL" id="JH767136">
    <property type="protein sequence ID" value="EQC40468.1"/>
    <property type="molecule type" value="Genomic_DNA"/>
</dbReference>
<dbReference type="Proteomes" id="UP000030762">
    <property type="component" value="Unassembled WGS sequence"/>
</dbReference>
<dbReference type="GO" id="GO:0005737">
    <property type="term" value="C:cytoplasm"/>
    <property type="evidence" value="ECO:0007669"/>
    <property type="project" value="TreeGrafter"/>
</dbReference>
<feature type="compositionally biased region" description="Basic and acidic residues" evidence="9">
    <location>
        <begin position="341"/>
        <end position="352"/>
    </location>
</feature>
<reference evidence="12 13" key="1">
    <citation type="submission" date="2012-04" db="EMBL/GenBank/DDBJ databases">
        <title>The Genome Sequence of Saprolegnia declina VS20.</title>
        <authorList>
            <consortium name="The Broad Institute Genome Sequencing Platform"/>
            <person name="Russ C."/>
            <person name="Nusbaum C."/>
            <person name="Tyler B."/>
            <person name="van West P."/>
            <person name="Dieguez-Uribeondo J."/>
            <person name="de Bruijn I."/>
            <person name="Tripathy S."/>
            <person name="Jiang R."/>
            <person name="Young S.K."/>
            <person name="Zeng Q."/>
            <person name="Gargeya S."/>
            <person name="Fitzgerald M."/>
            <person name="Haas B."/>
            <person name="Abouelleil A."/>
            <person name="Alvarado L."/>
            <person name="Arachchi H.M."/>
            <person name="Berlin A."/>
            <person name="Chapman S.B."/>
            <person name="Goldberg J."/>
            <person name="Griggs A."/>
            <person name="Gujja S."/>
            <person name="Hansen M."/>
            <person name="Howarth C."/>
            <person name="Imamovic A."/>
            <person name="Larimer J."/>
            <person name="McCowen C."/>
            <person name="Montmayeur A."/>
            <person name="Murphy C."/>
            <person name="Neiman D."/>
            <person name="Pearson M."/>
            <person name="Priest M."/>
            <person name="Roberts A."/>
            <person name="Saif S."/>
            <person name="Shea T."/>
            <person name="Sisk P."/>
            <person name="Sykes S."/>
            <person name="Wortman J."/>
            <person name="Nusbaum C."/>
            <person name="Birren B."/>
        </authorList>
    </citation>
    <scope>NUCLEOTIDE SEQUENCE [LARGE SCALE GENOMIC DNA]</scope>
    <source>
        <strain evidence="12 13">VS20</strain>
    </source>
</reference>
<evidence type="ECO:0000259" key="10">
    <source>
        <dbReference type="Pfam" id="PF01379"/>
    </source>
</evidence>
<keyword evidence="5" id="KW-0808">Transferase</keyword>
<evidence type="ECO:0000256" key="5">
    <source>
        <dbReference type="ARBA" id="ARBA00022679"/>
    </source>
</evidence>
<protein>
    <recommendedName>
        <fullName evidence="4">hydroxymethylbilane synthase</fullName>
        <ecNumber evidence="4">2.5.1.61</ecNumber>
    </recommendedName>
    <alternativeName>
        <fullName evidence="7">Pre-uroporphyrinogen synthase</fullName>
    </alternativeName>
</protein>
<comment type="catalytic activity">
    <reaction evidence="8">
        <text>4 porphobilinogen + H2O = hydroxymethylbilane + 4 NH4(+)</text>
        <dbReference type="Rhea" id="RHEA:13185"/>
        <dbReference type="ChEBI" id="CHEBI:15377"/>
        <dbReference type="ChEBI" id="CHEBI:28938"/>
        <dbReference type="ChEBI" id="CHEBI:57845"/>
        <dbReference type="ChEBI" id="CHEBI:58126"/>
        <dbReference type="EC" id="2.5.1.61"/>
    </reaction>
</comment>
<dbReference type="FunFam" id="3.40.190.10:FF:000086">
    <property type="entry name" value="Probable porphobilinogen deaminase"/>
    <property type="match status" value="1"/>
</dbReference>
<evidence type="ECO:0000256" key="2">
    <source>
        <dbReference type="ARBA" id="ARBA00004735"/>
    </source>
</evidence>
<dbReference type="GO" id="GO:0006783">
    <property type="term" value="P:heme biosynthetic process"/>
    <property type="evidence" value="ECO:0007669"/>
    <property type="project" value="TreeGrafter"/>
</dbReference>
<gene>
    <name evidence="12" type="ORF">SDRG_02361</name>
</gene>
<dbReference type="Gene3D" id="3.30.160.40">
    <property type="entry name" value="Porphobilinogen deaminase, C-terminal domain"/>
    <property type="match status" value="1"/>
</dbReference>
<evidence type="ECO:0000313" key="12">
    <source>
        <dbReference type="EMBL" id="EQC40468.1"/>
    </source>
</evidence>
<dbReference type="eggNOG" id="KOG2892">
    <property type="taxonomic scope" value="Eukaryota"/>
</dbReference>
<dbReference type="InterPro" id="IPR022417">
    <property type="entry name" value="Porphobilin_deaminase_N"/>
</dbReference>
<dbReference type="OrthoDB" id="564646at2759"/>
<evidence type="ECO:0000313" key="13">
    <source>
        <dbReference type="Proteomes" id="UP000030762"/>
    </source>
</evidence>
<dbReference type="RefSeq" id="XP_008606167.1">
    <property type="nucleotide sequence ID" value="XM_008607945.1"/>
</dbReference>
<dbReference type="GO" id="GO:0004418">
    <property type="term" value="F:hydroxymethylbilane synthase activity"/>
    <property type="evidence" value="ECO:0007669"/>
    <property type="project" value="UniProtKB-EC"/>
</dbReference>
<dbReference type="FunFam" id="3.40.190.10:FF:000216">
    <property type="entry name" value="Porphobilinogen deaminase, variant"/>
    <property type="match status" value="1"/>
</dbReference>
<evidence type="ECO:0000256" key="7">
    <source>
        <dbReference type="ARBA" id="ARBA00030685"/>
    </source>
</evidence>
<evidence type="ECO:0000256" key="6">
    <source>
        <dbReference type="ARBA" id="ARBA00023244"/>
    </source>
</evidence>
<feature type="domain" description="Porphobilinogen deaminase C-terminal" evidence="11">
    <location>
        <begin position="235"/>
        <end position="304"/>
    </location>
</feature>
<dbReference type="InterPro" id="IPR036803">
    <property type="entry name" value="Porphobilinogen_deaminase_C_sf"/>
</dbReference>
<dbReference type="PRINTS" id="PR00151">
    <property type="entry name" value="PORPHBDMNASE"/>
</dbReference>
<accession>T0S5X1</accession>
<evidence type="ECO:0000256" key="8">
    <source>
        <dbReference type="ARBA" id="ARBA00048169"/>
    </source>
</evidence>
<dbReference type="Pfam" id="PF01379">
    <property type="entry name" value="Porphobil_deam"/>
    <property type="match status" value="1"/>
</dbReference>
<dbReference type="PANTHER" id="PTHR11557">
    <property type="entry name" value="PORPHOBILINOGEN DEAMINASE"/>
    <property type="match status" value="1"/>
</dbReference>
<dbReference type="VEuPathDB" id="FungiDB:SDRG_02361"/>
<keyword evidence="6" id="KW-0627">Porphyrin biosynthesis</keyword>
<keyword evidence="13" id="KW-1185">Reference proteome</keyword>
<comment type="pathway">
    <text evidence="2">Porphyrin-containing compound metabolism; protoporphyrin-IX biosynthesis; coproporphyrinogen-III from 5-aminolevulinate: step 2/4.</text>
</comment>
<dbReference type="NCBIfam" id="TIGR00212">
    <property type="entry name" value="hemC"/>
    <property type="match status" value="1"/>
</dbReference>
<dbReference type="SUPFAM" id="SSF53850">
    <property type="entry name" value="Periplasmic binding protein-like II"/>
    <property type="match status" value="1"/>
</dbReference>
<dbReference type="InterPro" id="IPR000860">
    <property type="entry name" value="HemC"/>
</dbReference>
<name>T0S5X1_SAPDV</name>
<dbReference type="AlphaFoldDB" id="T0S5X1"/>
<dbReference type="GeneID" id="19943088"/>
<proteinExistence type="inferred from homology"/>
<comment type="similarity">
    <text evidence="3">Belongs to the HMBS family.</text>
</comment>
<dbReference type="Pfam" id="PF03900">
    <property type="entry name" value="Porphobil_deamC"/>
    <property type="match status" value="1"/>
</dbReference>
<organism evidence="12 13">
    <name type="scientific">Saprolegnia diclina (strain VS20)</name>
    <dbReference type="NCBI Taxonomy" id="1156394"/>
    <lineage>
        <taxon>Eukaryota</taxon>
        <taxon>Sar</taxon>
        <taxon>Stramenopiles</taxon>
        <taxon>Oomycota</taxon>
        <taxon>Saprolegniomycetes</taxon>
        <taxon>Saprolegniales</taxon>
        <taxon>Saprolegniaceae</taxon>
        <taxon>Saprolegnia</taxon>
    </lineage>
</organism>
<dbReference type="HAMAP" id="MF_00260">
    <property type="entry name" value="Porphobil_deam"/>
    <property type="match status" value="1"/>
</dbReference>
<dbReference type="InterPro" id="IPR022418">
    <property type="entry name" value="Porphobilinogen_deaminase_C"/>
</dbReference>
<evidence type="ECO:0000256" key="1">
    <source>
        <dbReference type="ARBA" id="ARBA00002869"/>
    </source>
</evidence>
<sequence length="366" mass="39707">MASTTKTVYVSSRKSDLALYQTREVISMLQKHYPDVTFEIGLQDTIGDQVLDKHLTQVGGTGLFTKSLEKELLAGRSSFAVHSLKDMPTMLPESLVLGAVCERESPEDAVIIHPKHKAKGITTLDDLPKDSIIGTSSLRREALLLKLYPHVQVKTIRGNIQTRLAKLDDEDDYDAIVVAAAGFRRGGLGDRIDQLLDPAVFGYGVGQGSIGVECRGDDTETLEMLAKIEHEESAQCCKAERSLLRTLEGGCQISMGVNTTLDGDELTLTAVLLSRDGQESYEETISGNRFEAESLGEALADRLLKNPAARKHLGSTEKKRALTYGDVEAPGDAAAAAAAAEKNESPKRKSDETDVVSPKRQRTSHA</sequence>
<dbReference type="STRING" id="1156394.T0S5X1"/>
<evidence type="ECO:0000256" key="9">
    <source>
        <dbReference type="SAM" id="MobiDB-lite"/>
    </source>
</evidence>
<feature type="domain" description="Porphobilinogen deaminase N-terminal" evidence="10">
    <location>
        <begin position="9"/>
        <end position="222"/>
    </location>
</feature>
<dbReference type="EC" id="2.5.1.61" evidence="4"/>
<dbReference type="PIRSF" id="PIRSF001438">
    <property type="entry name" value="4pyrrol_synth_OHMeBilane_synth"/>
    <property type="match status" value="1"/>
</dbReference>
<dbReference type="OMA" id="LWQANHI"/>
<dbReference type="InParanoid" id="T0S5X1"/>
<evidence type="ECO:0000256" key="4">
    <source>
        <dbReference type="ARBA" id="ARBA00012655"/>
    </source>
</evidence>
<feature type="region of interest" description="Disordered" evidence="9">
    <location>
        <begin position="333"/>
        <end position="366"/>
    </location>
</feature>
<dbReference type="SUPFAM" id="SSF54782">
    <property type="entry name" value="Porphobilinogen deaminase (hydroxymethylbilane synthase), C-terminal domain"/>
    <property type="match status" value="1"/>
</dbReference>
<evidence type="ECO:0000256" key="3">
    <source>
        <dbReference type="ARBA" id="ARBA00005638"/>
    </source>
</evidence>
<dbReference type="PANTHER" id="PTHR11557:SF0">
    <property type="entry name" value="PORPHOBILINOGEN DEAMINASE"/>
    <property type="match status" value="1"/>
</dbReference>
<comment type="function">
    <text evidence="1">Tetrapolymerization of the monopyrrole PBG into the hydroxymethylbilane pre-uroporphyrinogen in several discrete steps.</text>
</comment>
<dbReference type="FunCoup" id="T0S5X1">
    <property type="interactions" value="270"/>
</dbReference>
<evidence type="ECO:0000259" key="11">
    <source>
        <dbReference type="Pfam" id="PF03900"/>
    </source>
</evidence>
<dbReference type="Gene3D" id="3.40.190.10">
    <property type="entry name" value="Periplasmic binding protein-like II"/>
    <property type="match status" value="2"/>
</dbReference>